<protein>
    <recommendedName>
        <fullName evidence="3">C2H2-type domain-containing protein</fullName>
    </recommendedName>
</protein>
<dbReference type="GO" id="GO:0008270">
    <property type="term" value="F:zinc ion binding"/>
    <property type="evidence" value="ECO:0007669"/>
    <property type="project" value="UniProtKB-KW"/>
</dbReference>
<dbReference type="InterPro" id="IPR053266">
    <property type="entry name" value="Zinc_finger_protein_7"/>
</dbReference>
<dbReference type="InterPro" id="IPR013087">
    <property type="entry name" value="Znf_C2H2_type"/>
</dbReference>
<evidence type="ECO:0000259" key="3">
    <source>
        <dbReference type="PROSITE" id="PS50157"/>
    </source>
</evidence>
<comment type="caution">
    <text evidence="4">The sequence shown here is derived from an EMBL/GenBank/DDBJ whole genome shotgun (WGS) entry which is preliminary data.</text>
</comment>
<feature type="chain" id="PRO_5029860395" description="C2H2-type domain-containing protein" evidence="2">
    <location>
        <begin position="17"/>
        <end position="249"/>
    </location>
</feature>
<dbReference type="PROSITE" id="PS00028">
    <property type="entry name" value="ZINC_FINGER_C2H2_1"/>
    <property type="match status" value="1"/>
</dbReference>
<dbReference type="PANTHER" id="PTHR47593">
    <property type="entry name" value="ZINC FINGER PROTEIN 4-LIKE"/>
    <property type="match status" value="1"/>
</dbReference>
<sequence>MRAWYLIGALSVLIQALFSPKNIVAGECLRHIMLPSESTINRECCCEGASWPDIIGTTRKHCQYHQVSTRGVAEMKSNHQMDERQHEGVDGDNSIEWLNLSLGRHGDIVAPKSGFQSKYVPNKVFSCNFCRRKFCSSQALGGHQNAHKRERGVVRRYQSERLIARVGLPVNRPMSRSLGVQPHSLVRQLNTAWRPVVARFNDSNKEIVGAWTGSIDRDTSLNWPGSYHVDSQSLKSPEELLKIDLDLRL</sequence>
<organism evidence="4 5">
    <name type="scientific">Gossypium lobatum</name>
    <dbReference type="NCBI Taxonomy" id="34289"/>
    <lineage>
        <taxon>Eukaryota</taxon>
        <taxon>Viridiplantae</taxon>
        <taxon>Streptophyta</taxon>
        <taxon>Embryophyta</taxon>
        <taxon>Tracheophyta</taxon>
        <taxon>Spermatophyta</taxon>
        <taxon>Magnoliopsida</taxon>
        <taxon>eudicotyledons</taxon>
        <taxon>Gunneridae</taxon>
        <taxon>Pentapetalae</taxon>
        <taxon>rosids</taxon>
        <taxon>malvids</taxon>
        <taxon>Malvales</taxon>
        <taxon>Malvaceae</taxon>
        <taxon>Malvoideae</taxon>
        <taxon>Gossypium</taxon>
    </lineage>
</organism>
<name>A0A7J8MMI9_9ROSI</name>
<dbReference type="InterPro" id="IPR036236">
    <property type="entry name" value="Znf_C2H2_sf"/>
</dbReference>
<proteinExistence type="predicted"/>
<dbReference type="SUPFAM" id="SSF57667">
    <property type="entry name" value="beta-beta-alpha zinc fingers"/>
    <property type="match status" value="1"/>
</dbReference>
<feature type="domain" description="C2H2-type" evidence="3">
    <location>
        <begin position="125"/>
        <end position="152"/>
    </location>
</feature>
<evidence type="ECO:0000313" key="5">
    <source>
        <dbReference type="Proteomes" id="UP000593572"/>
    </source>
</evidence>
<reference evidence="4 5" key="1">
    <citation type="journal article" date="2019" name="Genome Biol. Evol.">
        <title>Insights into the evolution of the New World diploid cottons (Gossypium, subgenus Houzingenia) based on genome sequencing.</title>
        <authorList>
            <person name="Grover C.E."/>
            <person name="Arick M.A. 2nd"/>
            <person name="Thrash A."/>
            <person name="Conover J.L."/>
            <person name="Sanders W.S."/>
            <person name="Peterson D.G."/>
            <person name="Frelichowski J.E."/>
            <person name="Scheffler J.A."/>
            <person name="Scheffler B.E."/>
            <person name="Wendel J.F."/>
        </authorList>
    </citation>
    <scope>NUCLEOTIDE SEQUENCE [LARGE SCALE GENOMIC DNA]</scope>
    <source>
        <strain evidence="4">157</strain>
        <tissue evidence="4">Leaf</tissue>
    </source>
</reference>
<dbReference type="EMBL" id="JABEZX010000009">
    <property type="protein sequence ID" value="MBA0565951.1"/>
    <property type="molecule type" value="Genomic_DNA"/>
</dbReference>
<evidence type="ECO:0000256" key="1">
    <source>
        <dbReference type="PROSITE-ProRule" id="PRU00042"/>
    </source>
</evidence>
<evidence type="ECO:0000313" key="4">
    <source>
        <dbReference type="EMBL" id="MBA0565951.1"/>
    </source>
</evidence>
<dbReference type="Proteomes" id="UP000593572">
    <property type="component" value="Unassembled WGS sequence"/>
</dbReference>
<keyword evidence="1" id="KW-0479">Metal-binding</keyword>
<feature type="signal peptide" evidence="2">
    <location>
        <begin position="1"/>
        <end position="16"/>
    </location>
</feature>
<keyword evidence="1" id="KW-0863">Zinc-finger</keyword>
<evidence type="ECO:0000256" key="2">
    <source>
        <dbReference type="SAM" id="SignalP"/>
    </source>
</evidence>
<dbReference type="PROSITE" id="PS50157">
    <property type="entry name" value="ZINC_FINGER_C2H2_2"/>
    <property type="match status" value="1"/>
</dbReference>
<gene>
    <name evidence="4" type="ORF">Golob_010806</name>
</gene>
<keyword evidence="5" id="KW-1185">Reference proteome</keyword>
<dbReference type="PANTHER" id="PTHR47593:SF4">
    <property type="entry name" value="ZINC FINGER PROTEIN 7-LIKE"/>
    <property type="match status" value="1"/>
</dbReference>
<keyword evidence="2" id="KW-0732">Signal</keyword>
<keyword evidence="1" id="KW-0862">Zinc</keyword>
<dbReference type="Gene3D" id="3.30.160.60">
    <property type="entry name" value="Classic Zinc Finger"/>
    <property type="match status" value="1"/>
</dbReference>
<dbReference type="AlphaFoldDB" id="A0A7J8MMI9"/>
<accession>A0A7J8MMI9</accession>